<reference evidence="2" key="2">
    <citation type="journal article" date="2008" name="Plasmid">
        <title>Comparative analysis of eight Arthrobacter plasmids.</title>
        <authorList>
            <person name="Jerke K."/>
            <person name="Nakatsu C.H."/>
            <person name="Beasley F."/>
            <person name="Konopka A."/>
        </authorList>
    </citation>
    <scope>NUCLEOTIDE SEQUENCE</scope>
    <source>
        <strain evidence="2">AK-1</strain>
        <plasmid evidence="2">pSI-1</plasmid>
    </source>
</reference>
<evidence type="ECO:0000313" key="2">
    <source>
        <dbReference type="EMBL" id="ABR66974.1"/>
    </source>
</evidence>
<sequence length="149" mass="16990">MDRWRQGVSEEFADAFGDEEEQSPAGEHSQAEPEPELVYSNAVEFFADLLAQSYVREVNEGAASAWCPEWYKHPEALIRMEAIWRAWEHLRLEPALGVSTWWLNHADPHMRILMDKEGPFKKCAYDGHKTPAPGKTALPHKTPEAGIFD</sequence>
<keyword evidence="2" id="KW-0614">Plasmid</keyword>
<dbReference type="RefSeq" id="WP_012311506.1">
    <property type="nucleotide sequence ID" value="NC_010494.1"/>
</dbReference>
<dbReference type="EMBL" id="EF495211">
    <property type="protein sequence ID" value="ABR66974.1"/>
    <property type="molecule type" value="Genomic_DNA"/>
</dbReference>
<name>A6YFH1_9MICC</name>
<evidence type="ECO:0000256" key="1">
    <source>
        <dbReference type="SAM" id="MobiDB-lite"/>
    </source>
</evidence>
<proteinExistence type="predicted"/>
<feature type="region of interest" description="Disordered" evidence="1">
    <location>
        <begin position="1"/>
        <end position="34"/>
    </location>
</feature>
<reference evidence="2" key="1">
    <citation type="submission" date="2007-03" db="EMBL/GenBank/DDBJ databases">
        <authorList>
            <person name="Jerke K.H."/>
            <person name="Nakatsu C.H."/>
            <person name="Konopka A.E."/>
        </authorList>
    </citation>
    <scope>NUCLEOTIDE SEQUENCE</scope>
    <source>
        <strain evidence="2">AK-1</strain>
        <plasmid evidence="2">pSI-1</plasmid>
    </source>
</reference>
<dbReference type="InterPro" id="IPR032584">
    <property type="entry name" value="DUF4913"/>
</dbReference>
<organism evidence="2">
    <name type="scientific">Arthrobacter sp. AK-1</name>
    <dbReference type="NCBI Taxonomy" id="415095"/>
    <lineage>
        <taxon>Bacteria</taxon>
        <taxon>Bacillati</taxon>
        <taxon>Actinomycetota</taxon>
        <taxon>Actinomycetes</taxon>
        <taxon>Micrococcales</taxon>
        <taxon>Micrococcaceae</taxon>
        <taxon>Arthrobacter</taxon>
    </lineage>
</organism>
<accession>A6YFH1</accession>
<geneLocation type="plasmid" evidence="2">
    <name>pSI-1</name>
</geneLocation>
<dbReference type="AlphaFoldDB" id="A6YFH1"/>
<dbReference type="Pfam" id="PF16259">
    <property type="entry name" value="DUF4913"/>
    <property type="match status" value="1"/>
</dbReference>
<evidence type="ECO:0008006" key="3">
    <source>
        <dbReference type="Google" id="ProtNLM"/>
    </source>
</evidence>
<feature type="compositionally biased region" description="Acidic residues" evidence="1">
    <location>
        <begin position="11"/>
        <end position="22"/>
    </location>
</feature>
<protein>
    <recommendedName>
        <fullName evidence="3">DUF4913 domain-containing protein</fullName>
    </recommendedName>
</protein>